<dbReference type="GO" id="GO:0006099">
    <property type="term" value="P:tricarboxylic acid cycle"/>
    <property type="evidence" value="ECO:0007669"/>
    <property type="project" value="UniProtKB-UniPathway"/>
</dbReference>
<comment type="caution">
    <text evidence="7">The sequence shown here is derived from an EMBL/GenBank/DDBJ whole genome shotgun (WGS) entry which is preliminary data.</text>
</comment>
<dbReference type="InterPro" id="IPR002020">
    <property type="entry name" value="Citrate_synthase"/>
</dbReference>
<dbReference type="Gene3D" id="1.10.230.10">
    <property type="entry name" value="Cytochrome P450-Terp, domain 2"/>
    <property type="match status" value="1"/>
</dbReference>
<sequence>MDKRLNDYVDKMITIIEKVNYIDPESFSKYNVKKGLRNSDGSGVLVGLTEIGEVHGYVLYEGERKEDDGRLVYRGIDVVDLVRGFQQEGRFGFEEVCYLLLFGILPDKAQLDEFNELLGDLRTLPDGFTEDMILKAPSSDIMNKLARSVLASYSYDDSPDSVDSKNLLRQSIELIARFPTMVAYGYQAKSHYYGGKSLYIHNPRPDLSTAENILHLIRPDNKYTKSEAEILDLALVLHAEHGGGNNSTFAARVVSSTETDTYSAISAAVGSLKGPKHGGANIKAMNMLENIKENVSDWTDEEEIRAYLTKIMDKQAFDKAGLIYGLGHAVYTLSDPRAVLLKEKAHQIAIEKGREKEFLFYEAVEKVGPDVFCQKKGTSKNICANVDFYSGFVYDALGIPPELFTPLFAVARVVGWCAHRIEEVICNQKIIRPAYKSISRAKQYLPMNQR</sequence>
<proteinExistence type="inferred from homology"/>
<dbReference type="PIRSF" id="PIRSF001369">
    <property type="entry name" value="Citrate_synth"/>
    <property type="match status" value="1"/>
</dbReference>
<comment type="similarity">
    <text evidence="2 5">Belongs to the citrate synthase family.</text>
</comment>
<dbReference type="GO" id="GO:0005975">
    <property type="term" value="P:carbohydrate metabolic process"/>
    <property type="evidence" value="ECO:0007669"/>
    <property type="project" value="TreeGrafter"/>
</dbReference>
<dbReference type="Gene3D" id="1.10.580.10">
    <property type="entry name" value="Citrate Synthase, domain 1"/>
    <property type="match status" value="1"/>
</dbReference>
<dbReference type="GO" id="GO:0036440">
    <property type="term" value="F:citrate synthase activity"/>
    <property type="evidence" value="ECO:0007669"/>
    <property type="project" value="UniProtKB-EC"/>
</dbReference>
<dbReference type="SUPFAM" id="SSF48256">
    <property type="entry name" value="Citrate synthase"/>
    <property type="match status" value="1"/>
</dbReference>
<evidence type="ECO:0000256" key="1">
    <source>
        <dbReference type="ARBA" id="ARBA00005163"/>
    </source>
</evidence>
<gene>
    <name evidence="7" type="ORF">LY28_02183</name>
</gene>
<dbReference type="RefSeq" id="WP_110462213.1">
    <property type="nucleotide sequence ID" value="NZ_QKMR01000012.1"/>
</dbReference>
<dbReference type="PANTHER" id="PTHR11739:SF4">
    <property type="entry name" value="CITRATE SYNTHASE, PEROXISOMAL"/>
    <property type="match status" value="1"/>
</dbReference>
<dbReference type="UniPathway" id="UPA00223"/>
<dbReference type="NCBIfam" id="NF010635">
    <property type="entry name" value="PRK14032.1"/>
    <property type="match status" value="1"/>
</dbReference>
<accession>A0A318XLK3</accession>
<dbReference type="PANTHER" id="PTHR11739">
    <property type="entry name" value="CITRATE SYNTHASE"/>
    <property type="match status" value="1"/>
</dbReference>
<evidence type="ECO:0000256" key="5">
    <source>
        <dbReference type="PIRNR" id="PIRNR001369"/>
    </source>
</evidence>
<evidence type="ECO:0000313" key="8">
    <source>
        <dbReference type="Proteomes" id="UP000248132"/>
    </source>
</evidence>
<keyword evidence="8" id="KW-1185">Reference proteome</keyword>
<evidence type="ECO:0000256" key="6">
    <source>
        <dbReference type="PIRSR" id="PIRSR001369-1"/>
    </source>
</evidence>
<keyword evidence="3 5" id="KW-0808">Transferase</keyword>
<name>A0A318XLK3_9FIRM</name>
<evidence type="ECO:0000313" key="7">
    <source>
        <dbReference type="EMBL" id="PYG87278.1"/>
    </source>
</evidence>
<feature type="active site" evidence="6">
    <location>
        <position position="328"/>
    </location>
</feature>
<dbReference type="PRINTS" id="PR00143">
    <property type="entry name" value="CITRTSNTHASE"/>
</dbReference>
<reference evidence="7 8" key="1">
    <citation type="submission" date="2018-06" db="EMBL/GenBank/DDBJ databases">
        <title>Genomic Encyclopedia of Type Strains, Phase I: the one thousand microbial genomes (KMG-I) project.</title>
        <authorList>
            <person name="Kyrpides N."/>
        </authorList>
    </citation>
    <scope>NUCLEOTIDE SEQUENCE [LARGE SCALE GENOMIC DNA]</scope>
    <source>
        <strain evidence="7 8">DSM 19573</strain>
    </source>
</reference>
<comment type="pathway">
    <text evidence="1">Carbohydrate metabolism; tricarboxylic acid cycle.</text>
</comment>
<dbReference type="GO" id="GO:0005829">
    <property type="term" value="C:cytosol"/>
    <property type="evidence" value="ECO:0007669"/>
    <property type="project" value="TreeGrafter"/>
</dbReference>
<dbReference type="OrthoDB" id="9800864at2"/>
<dbReference type="EMBL" id="QKMR01000012">
    <property type="protein sequence ID" value="PYG87278.1"/>
    <property type="molecule type" value="Genomic_DNA"/>
</dbReference>
<dbReference type="Proteomes" id="UP000248132">
    <property type="component" value="Unassembled WGS sequence"/>
</dbReference>
<dbReference type="Pfam" id="PF00285">
    <property type="entry name" value="Citrate_synt"/>
    <property type="match status" value="1"/>
</dbReference>
<feature type="active site" evidence="6">
    <location>
        <position position="387"/>
    </location>
</feature>
<dbReference type="InterPro" id="IPR016142">
    <property type="entry name" value="Citrate_synth-like_lrg_a-sub"/>
</dbReference>
<dbReference type="InterPro" id="IPR036969">
    <property type="entry name" value="Citrate_synthase_sf"/>
</dbReference>
<dbReference type="AlphaFoldDB" id="A0A318XLK3"/>
<organism evidence="7 8">
    <name type="scientific">Ruminiclostridium sufflavum DSM 19573</name>
    <dbReference type="NCBI Taxonomy" id="1121337"/>
    <lineage>
        <taxon>Bacteria</taxon>
        <taxon>Bacillati</taxon>
        <taxon>Bacillota</taxon>
        <taxon>Clostridia</taxon>
        <taxon>Eubacteriales</taxon>
        <taxon>Oscillospiraceae</taxon>
        <taxon>Ruminiclostridium</taxon>
    </lineage>
</organism>
<comment type="catalytic activity">
    <reaction evidence="4">
        <text>oxaloacetate + acetyl-CoA + H2O = citrate + CoA + H(+)</text>
        <dbReference type="Rhea" id="RHEA:16845"/>
        <dbReference type="ChEBI" id="CHEBI:15377"/>
        <dbReference type="ChEBI" id="CHEBI:15378"/>
        <dbReference type="ChEBI" id="CHEBI:16452"/>
        <dbReference type="ChEBI" id="CHEBI:16947"/>
        <dbReference type="ChEBI" id="CHEBI:57287"/>
        <dbReference type="ChEBI" id="CHEBI:57288"/>
        <dbReference type="EC" id="2.3.3.16"/>
    </reaction>
</comment>
<evidence type="ECO:0000256" key="4">
    <source>
        <dbReference type="ARBA" id="ARBA00049288"/>
    </source>
</evidence>
<evidence type="ECO:0000256" key="3">
    <source>
        <dbReference type="ARBA" id="ARBA00022679"/>
    </source>
</evidence>
<dbReference type="CDD" id="cd06113">
    <property type="entry name" value="citrate_synt_like_1_2"/>
    <property type="match status" value="1"/>
</dbReference>
<dbReference type="InterPro" id="IPR016143">
    <property type="entry name" value="Citrate_synth-like_sm_a-sub"/>
</dbReference>
<evidence type="ECO:0000256" key="2">
    <source>
        <dbReference type="ARBA" id="ARBA00010566"/>
    </source>
</evidence>
<dbReference type="InterPro" id="IPR024176">
    <property type="entry name" value="Citrate_synthase_bac-typ"/>
</dbReference>
<protein>
    <recommendedName>
        <fullName evidence="5">Citrate synthase</fullName>
    </recommendedName>
</protein>